<sequence length="107" mass="11661">MSEFDGFQESDGLSEIREVHLGSRIAPAFVIFDGISAKLEDGVLKVTLPKIVQDPEAGKKKTFVKNGDLDNEKDSMVVDKRTPTPLGSEASGIEDGEAKEYVKVHVQ</sequence>
<dbReference type="EMBL" id="JAPQKP010000006">
    <property type="protein sequence ID" value="KAJ5184448.1"/>
    <property type="molecule type" value="Genomic_DNA"/>
</dbReference>
<comment type="caution">
    <text evidence="2">The sequence shown here is derived from an EMBL/GenBank/DDBJ whole genome shotgun (WGS) entry which is preliminary data.</text>
</comment>
<evidence type="ECO:0000313" key="2">
    <source>
        <dbReference type="EMBL" id="KAJ5184448.1"/>
    </source>
</evidence>
<feature type="region of interest" description="Disordered" evidence="1">
    <location>
        <begin position="74"/>
        <end position="94"/>
    </location>
</feature>
<dbReference type="AlphaFoldDB" id="A0A9W9M0B3"/>
<gene>
    <name evidence="2" type="ORF">N7472_009288</name>
</gene>
<keyword evidence="3" id="KW-1185">Reference proteome</keyword>
<evidence type="ECO:0000256" key="1">
    <source>
        <dbReference type="SAM" id="MobiDB-lite"/>
    </source>
</evidence>
<proteinExistence type="predicted"/>
<protein>
    <recommendedName>
        <fullName evidence="4">SHSP domain-containing protein</fullName>
    </recommendedName>
</protein>
<evidence type="ECO:0000313" key="3">
    <source>
        <dbReference type="Proteomes" id="UP001150879"/>
    </source>
</evidence>
<organism evidence="2 3">
    <name type="scientific">Penicillium cf. griseofulvum</name>
    <dbReference type="NCBI Taxonomy" id="2972120"/>
    <lineage>
        <taxon>Eukaryota</taxon>
        <taxon>Fungi</taxon>
        <taxon>Dikarya</taxon>
        <taxon>Ascomycota</taxon>
        <taxon>Pezizomycotina</taxon>
        <taxon>Eurotiomycetes</taxon>
        <taxon>Eurotiomycetidae</taxon>
        <taxon>Eurotiales</taxon>
        <taxon>Aspergillaceae</taxon>
        <taxon>Penicillium</taxon>
    </lineage>
</organism>
<reference evidence="2" key="2">
    <citation type="journal article" date="2023" name="IMA Fungus">
        <title>Comparative genomic study of the Penicillium genus elucidates a diverse pangenome and 15 lateral gene transfer events.</title>
        <authorList>
            <person name="Petersen C."/>
            <person name="Sorensen T."/>
            <person name="Nielsen M.R."/>
            <person name="Sondergaard T.E."/>
            <person name="Sorensen J.L."/>
            <person name="Fitzpatrick D.A."/>
            <person name="Frisvad J.C."/>
            <person name="Nielsen K.L."/>
        </authorList>
    </citation>
    <scope>NUCLEOTIDE SEQUENCE</scope>
    <source>
        <strain evidence="2">IBT 16849</strain>
    </source>
</reference>
<dbReference type="Proteomes" id="UP001150879">
    <property type="component" value="Unassembled WGS sequence"/>
</dbReference>
<name>A0A9W9M0B3_9EURO</name>
<accession>A0A9W9M0B3</accession>
<evidence type="ECO:0008006" key="4">
    <source>
        <dbReference type="Google" id="ProtNLM"/>
    </source>
</evidence>
<dbReference type="OrthoDB" id="5511210at2759"/>
<reference evidence="2" key="1">
    <citation type="submission" date="2022-11" db="EMBL/GenBank/DDBJ databases">
        <authorList>
            <person name="Petersen C."/>
        </authorList>
    </citation>
    <scope>NUCLEOTIDE SEQUENCE</scope>
    <source>
        <strain evidence="2">IBT 16849</strain>
    </source>
</reference>
<dbReference type="SUPFAM" id="SSF49764">
    <property type="entry name" value="HSP20-like chaperones"/>
    <property type="match status" value="1"/>
</dbReference>
<dbReference type="InterPro" id="IPR008978">
    <property type="entry name" value="HSP20-like_chaperone"/>
</dbReference>